<keyword evidence="2" id="KW-0812">Transmembrane</keyword>
<proteinExistence type="predicted"/>
<name>A0ABT7V129_9ACTN</name>
<dbReference type="PROSITE" id="PS50943">
    <property type="entry name" value="HTH_CROC1"/>
    <property type="match status" value="1"/>
</dbReference>
<dbReference type="Gene3D" id="1.10.260.40">
    <property type="entry name" value="lambda repressor-like DNA-binding domains"/>
    <property type="match status" value="1"/>
</dbReference>
<organism evidence="4 5">
    <name type="scientific">Thermophilibacter provencensis</name>
    <dbReference type="NCBI Taxonomy" id="1852386"/>
    <lineage>
        <taxon>Bacteria</taxon>
        <taxon>Bacillati</taxon>
        <taxon>Actinomycetota</taxon>
        <taxon>Coriobacteriia</taxon>
        <taxon>Coriobacteriales</taxon>
        <taxon>Atopobiaceae</taxon>
        <taxon>Thermophilibacter</taxon>
    </lineage>
</organism>
<dbReference type="EMBL" id="JAUDEA010000001">
    <property type="protein sequence ID" value="MDM8270317.1"/>
    <property type="molecule type" value="Genomic_DNA"/>
</dbReference>
<keyword evidence="1" id="KW-0238">DNA-binding</keyword>
<evidence type="ECO:0000256" key="1">
    <source>
        <dbReference type="ARBA" id="ARBA00023125"/>
    </source>
</evidence>
<reference evidence="4" key="1">
    <citation type="submission" date="2023-06" db="EMBL/GenBank/DDBJ databases">
        <title>Identification and characterization of horizontal gene transfer across gut microbiota members of farm animals based on homology search.</title>
        <authorList>
            <person name="Schwarzerova J."/>
            <person name="Nykrynova M."/>
            <person name="Jureckova K."/>
            <person name="Cejkova D."/>
            <person name="Rychlik I."/>
        </authorList>
    </citation>
    <scope>NUCLEOTIDE SEQUENCE</scope>
    <source>
        <strain evidence="4">153_Feed</strain>
    </source>
</reference>
<comment type="caution">
    <text evidence="4">The sequence shown here is derived from an EMBL/GenBank/DDBJ whole genome shotgun (WGS) entry which is preliminary data.</text>
</comment>
<accession>A0ABT7V129</accession>
<dbReference type="InterPro" id="IPR001387">
    <property type="entry name" value="Cro/C1-type_HTH"/>
</dbReference>
<protein>
    <submittedName>
        <fullName evidence="4">Helix-turn-helix transcriptional regulator</fullName>
    </submittedName>
</protein>
<sequence>MELGSHIKTRRAELGISQDELAGRIYVSRQTISSWENDKTYPDVQSLLLLSQVFGTTIDELVRGDVDAMKETVEKDVRLVKRLSCVMLGFVVLMILAMVWWTYQASVADLPLEQTLPTVVLAVVLWGIAAFASVWVDRIKREHDLVTYQEVLAFWSGKPVDRDTERSRRERLIPRWMKVVRVTGLALIGAAVGYFFGCGVTWLMETLLG</sequence>
<gene>
    <name evidence="4" type="ORF">QUW25_01250</name>
</gene>
<evidence type="ECO:0000259" key="3">
    <source>
        <dbReference type="PROSITE" id="PS50943"/>
    </source>
</evidence>
<dbReference type="SMART" id="SM00530">
    <property type="entry name" value="HTH_XRE"/>
    <property type="match status" value="1"/>
</dbReference>
<keyword evidence="5" id="KW-1185">Reference proteome</keyword>
<keyword evidence="2" id="KW-0472">Membrane</keyword>
<feature type="transmembrane region" description="Helical" evidence="2">
    <location>
        <begin position="115"/>
        <end position="136"/>
    </location>
</feature>
<dbReference type="SUPFAM" id="SSF47413">
    <property type="entry name" value="lambda repressor-like DNA-binding domains"/>
    <property type="match status" value="1"/>
</dbReference>
<dbReference type="PANTHER" id="PTHR46558">
    <property type="entry name" value="TRACRIPTIONAL REGULATORY PROTEIN-RELATED-RELATED"/>
    <property type="match status" value="1"/>
</dbReference>
<dbReference type="PANTHER" id="PTHR46558:SF15">
    <property type="entry name" value="HELIX-TURN-HELIX DOMAIN PROTEIN"/>
    <property type="match status" value="1"/>
</dbReference>
<feature type="transmembrane region" description="Helical" evidence="2">
    <location>
        <begin position="83"/>
        <end position="103"/>
    </location>
</feature>
<feature type="domain" description="HTH cro/C1-type" evidence="3">
    <location>
        <begin position="7"/>
        <end position="61"/>
    </location>
</feature>
<dbReference type="Proteomes" id="UP001529256">
    <property type="component" value="Unassembled WGS sequence"/>
</dbReference>
<keyword evidence="2" id="KW-1133">Transmembrane helix</keyword>
<dbReference type="Pfam" id="PF01381">
    <property type="entry name" value="HTH_3"/>
    <property type="match status" value="1"/>
</dbReference>
<reference evidence="4" key="2">
    <citation type="submission" date="2023-06" db="EMBL/GenBank/DDBJ databases">
        <authorList>
            <person name="Zeman M."/>
            <person name="Kubasova T."/>
            <person name="Jahodarova E."/>
            <person name="Nykrynova M."/>
            <person name="Rychlik I."/>
        </authorList>
    </citation>
    <scope>NUCLEOTIDE SEQUENCE</scope>
    <source>
        <strain evidence="4">153_Feed</strain>
    </source>
</reference>
<evidence type="ECO:0000313" key="4">
    <source>
        <dbReference type="EMBL" id="MDM8270317.1"/>
    </source>
</evidence>
<evidence type="ECO:0000313" key="5">
    <source>
        <dbReference type="Proteomes" id="UP001529256"/>
    </source>
</evidence>
<evidence type="ECO:0000256" key="2">
    <source>
        <dbReference type="SAM" id="Phobius"/>
    </source>
</evidence>
<dbReference type="CDD" id="cd00093">
    <property type="entry name" value="HTH_XRE"/>
    <property type="match status" value="1"/>
</dbReference>
<feature type="transmembrane region" description="Helical" evidence="2">
    <location>
        <begin position="179"/>
        <end position="204"/>
    </location>
</feature>
<dbReference type="InterPro" id="IPR010982">
    <property type="entry name" value="Lambda_DNA-bd_dom_sf"/>
</dbReference>
<dbReference type="RefSeq" id="WP_289510418.1">
    <property type="nucleotide sequence ID" value="NZ_JAUDEA010000001.1"/>
</dbReference>